<proteinExistence type="predicted"/>
<sequence length="321" mass="33734">MGLDKMRIRLLAAVMAVTLVLAGLGGWAVWSNHKAHAKAVAAAQAPAKKAEKGRRGAAKTPSTAADRAALKATAIAWARAAHEWGTDPAAVAAVGSGSDTSALTGLRPSKPDKSAFDALYSGGGETGPDTPSPYCTPTRMSACDSQPTMWDYWYANEYLMGARFVSDPTADVLPDGRVKVKGALRTVLWTDGETEASTQGADGSAWWAFAPAYAIHDIDETLTIEDGKVSGVDGSTNRWLVSPFLSDWNKNPCWDADSQPSYMQGDVPMRGDAPKGLLPDRDTSIARLKPATDLTSGAWGPIAAPPADTDQCGSGCDLSLH</sequence>
<evidence type="ECO:0000313" key="3">
    <source>
        <dbReference type="Proteomes" id="UP000464884"/>
    </source>
</evidence>
<accession>A0A6I6QYB9</accession>
<feature type="region of interest" description="Disordered" evidence="1">
    <location>
        <begin position="43"/>
        <end position="65"/>
    </location>
</feature>
<dbReference type="EMBL" id="CP047129">
    <property type="protein sequence ID" value="QHB62713.1"/>
    <property type="molecule type" value="Genomic_DNA"/>
</dbReference>
<evidence type="ECO:0000256" key="1">
    <source>
        <dbReference type="SAM" id="MobiDB-lite"/>
    </source>
</evidence>
<organism evidence="2 3">
    <name type="scientific">Bifidobacterium adolescentis</name>
    <dbReference type="NCBI Taxonomy" id="1680"/>
    <lineage>
        <taxon>Bacteria</taxon>
        <taxon>Bacillati</taxon>
        <taxon>Actinomycetota</taxon>
        <taxon>Actinomycetes</taxon>
        <taxon>Bifidobacteriales</taxon>
        <taxon>Bifidobacteriaceae</taxon>
        <taxon>Bifidobacterium</taxon>
    </lineage>
</organism>
<dbReference type="AlphaFoldDB" id="A0A6I6QYB9"/>
<reference evidence="2 3" key="1">
    <citation type="submission" date="2019-12" db="EMBL/GenBank/DDBJ databases">
        <title>Draft Genome Sequence of Bifidobacterium adolescentis ZJ2.</title>
        <authorList>
            <person name="Jin Z."/>
        </authorList>
    </citation>
    <scope>NUCLEOTIDE SEQUENCE [LARGE SCALE GENOMIC DNA]</scope>
    <source>
        <strain evidence="2 3">ZJ2</strain>
    </source>
</reference>
<dbReference type="Proteomes" id="UP000464884">
    <property type="component" value="Chromosome"/>
</dbReference>
<name>A0A6I6QYB9_BIFAD</name>
<gene>
    <name evidence="2" type="ORF">F3K97_05150</name>
</gene>
<evidence type="ECO:0000313" key="2">
    <source>
        <dbReference type="EMBL" id="QHB62713.1"/>
    </source>
</evidence>
<protein>
    <submittedName>
        <fullName evidence="2">Uncharacterized protein</fullName>
    </submittedName>
</protein>
<dbReference type="RefSeq" id="WP_159140613.1">
    <property type="nucleotide sequence ID" value="NZ_CP047129.1"/>
</dbReference>